<dbReference type="EMBL" id="DS113844">
    <property type="protein sequence ID" value="EAX94677.1"/>
    <property type="molecule type" value="Genomic_DNA"/>
</dbReference>
<dbReference type="FunCoup" id="A2FKA0">
    <property type="interactions" value="186"/>
</dbReference>
<dbReference type="Gene3D" id="3.60.40.10">
    <property type="entry name" value="PPM-type phosphatase domain"/>
    <property type="match status" value="1"/>
</dbReference>
<dbReference type="GO" id="GO:0046872">
    <property type="term" value="F:metal ion binding"/>
    <property type="evidence" value="ECO:0007669"/>
    <property type="project" value="UniProtKB-UniRule"/>
</dbReference>
<dbReference type="KEGG" id="tva:4752418"/>
<dbReference type="InterPro" id="IPR039123">
    <property type="entry name" value="PPTC7"/>
</dbReference>
<name>A2FKA0_TRIV3</name>
<keyword evidence="4" id="KW-1185">Reference proteome</keyword>
<dbReference type="InParanoid" id="A2FKA0"/>
<dbReference type="VEuPathDB" id="TrichDB:TVAG_335130"/>
<comment type="similarity">
    <text evidence="1">Belongs to the PP2C family.</text>
</comment>
<comment type="cofactor">
    <cofactor evidence="1">
        <name>Mg(2+)</name>
        <dbReference type="ChEBI" id="CHEBI:18420"/>
    </cofactor>
</comment>
<dbReference type="InterPro" id="IPR001932">
    <property type="entry name" value="PPM-type_phosphatase-like_dom"/>
</dbReference>
<dbReference type="SMR" id="A2FKA0"/>
<evidence type="ECO:0000313" key="4">
    <source>
        <dbReference type="Proteomes" id="UP000001542"/>
    </source>
</evidence>
<comment type="catalytic activity">
    <reaction evidence="1">
        <text>O-phospho-L-seryl-[protein] + H2O = L-seryl-[protein] + phosphate</text>
        <dbReference type="Rhea" id="RHEA:20629"/>
        <dbReference type="Rhea" id="RHEA-COMP:9863"/>
        <dbReference type="Rhea" id="RHEA-COMP:11604"/>
        <dbReference type="ChEBI" id="CHEBI:15377"/>
        <dbReference type="ChEBI" id="CHEBI:29999"/>
        <dbReference type="ChEBI" id="CHEBI:43474"/>
        <dbReference type="ChEBI" id="CHEBI:83421"/>
        <dbReference type="EC" id="3.1.3.16"/>
    </reaction>
</comment>
<evidence type="ECO:0000259" key="2">
    <source>
        <dbReference type="PROSITE" id="PS51746"/>
    </source>
</evidence>
<dbReference type="AlphaFoldDB" id="A2FKA0"/>
<keyword evidence="1" id="KW-0460">Magnesium</keyword>
<keyword evidence="1" id="KW-0479">Metal-binding</keyword>
<dbReference type="SMART" id="SM00332">
    <property type="entry name" value="PP2Cc"/>
    <property type="match status" value="1"/>
</dbReference>
<dbReference type="OrthoDB" id="60843at2759"/>
<dbReference type="InterPro" id="IPR036457">
    <property type="entry name" value="PPM-type-like_dom_sf"/>
</dbReference>
<dbReference type="SUPFAM" id="SSF81606">
    <property type="entry name" value="PP2C-like"/>
    <property type="match status" value="1"/>
</dbReference>
<keyword evidence="1" id="KW-0904">Protein phosphatase</keyword>
<comment type="cofactor">
    <cofactor evidence="1">
        <name>Mn(2+)</name>
        <dbReference type="ChEBI" id="CHEBI:29035"/>
    </cofactor>
</comment>
<feature type="domain" description="PPM-type phosphatase" evidence="2">
    <location>
        <begin position="10"/>
        <end position="247"/>
    </location>
</feature>
<evidence type="ECO:0000313" key="3">
    <source>
        <dbReference type="EMBL" id="EAX94677.1"/>
    </source>
</evidence>
<dbReference type="OMA" id="QKACNSL"/>
<dbReference type="EC" id="3.1.3.16" evidence="1"/>
<dbReference type="PANTHER" id="PTHR12320">
    <property type="entry name" value="PROTEIN PHOSPHATASE 2C"/>
    <property type="match status" value="1"/>
</dbReference>
<sequence length="251" mass="27816">MLRLKLISAAFQLPHPYKRETGTEDAYFISPNNLTVGVADGVGGWAEHFGANSALWSHKLMNLSCEYSDLPSPIEIFKAAFNDFHETIHGSTTISIAKLENDTMIFYNLGDSGCAIFKNYEMKFRTNFTVHSFNFPYQIGSNNDSQIENGTIEEYKVDVNDTMVCASDGLWDNLYPEEIGQILKKASINVTSPETFAHIAARNLVRSAFTRGSAHSIQTPFSDAAEKASIDYLGGKLDDTTVVISFIAQDE</sequence>
<comment type="catalytic activity">
    <reaction evidence="1">
        <text>O-phospho-L-threonyl-[protein] + H2O = L-threonyl-[protein] + phosphate</text>
        <dbReference type="Rhea" id="RHEA:47004"/>
        <dbReference type="Rhea" id="RHEA-COMP:11060"/>
        <dbReference type="Rhea" id="RHEA-COMP:11605"/>
        <dbReference type="ChEBI" id="CHEBI:15377"/>
        <dbReference type="ChEBI" id="CHEBI:30013"/>
        <dbReference type="ChEBI" id="CHEBI:43474"/>
        <dbReference type="ChEBI" id="CHEBI:61977"/>
        <dbReference type="EC" id="3.1.3.16"/>
    </reaction>
</comment>
<reference evidence="3" key="2">
    <citation type="journal article" date="2007" name="Science">
        <title>Draft genome sequence of the sexually transmitted pathogen Trichomonas vaginalis.</title>
        <authorList>
            <person name="Carlton J.M."/>
            <person name="Hirt R.P."/>
            <person name="Silva J.C."/>
            <person name="Delcher A.L."/>
            <person name="Schatz M."/>
            <person name="Zhao Q."/>
            <person name="Wortman J.R."/>
            <person name="Bidwell S.L."/>
            <person name="Alsmark U.C.M."/>
            <person name="Besteiro S."/>
            <person name="Sicheritz-Ponten T."/>
            <person name="Noel C.J."/>
            <person name="Dacks J.B."/>
            <person name="Foster P.G."/>
            <person name="Simillion C."/>
            <person name="Van de Peer Y."/>
            <person name="Miranda-Saavedra D."/>
            <person name="Barton G.J."/>
            <person name="Westrop G.D."/>
            <person name="Mueller S."/>
            <person name="Dessi D."/>
            <person name="Fiori P.L."/>
            <person name="Ren Q."/>
            <person name="Paulsen I."/>
            <person name="Zhang H."/>
            <person name="Bastida-Corcuera F.D."/>
            <person name="Simoes-Barbosa A."/>
            <person name="Brown M.T."/>
            <person name="Hayes R.D."/>
            <person name="Mukherjee M."/>
            <person name="Okumura C.Y."/>
            <person name="Schneider R."/>
            <person name="Smith A.J."/>
            <person name="Vanacova S."/>
            <person name="Villalvazo M."/>
            <person name="Haas B.J."/>
            <person name="Pertea M."/>
            <person name="Feldblyum T.V."/>
            <person name="Utterback T.R."/>
            <person name="Shu C.L."/>
            <person name="Osoegawa K."/>
            <person name="de Jong P.J."/>
            <person name="Hrdy I."/>
            <person name="Horvathova L."/>
            <person name="Zubacova Z."/>
            <person name="Dolezal P."/>
            <person name="Malik S.B."/>
            <person name="Logsdon J.M. Jr."/>
            <person name="Henze K."/>
            <person name="Gupta A."/>
            <person name="Wang C.C."/>
            <person name="Dunne R.L."/>
            <person name="Upcroft J.A."/>
            <person name="Upcroft P."/>
            <person name="White O."/>
            <person name="Salzberg S.L."/>
            <person name="Tang P."/>
            <person name="Chiu C.-H."/>
            <person name="Lee Y.-S."/>
            <person name="Embley T.M."/>
            <person name="Coombs G.H."/>
            <person name="Mottram J.C."/>
            <person name="Tachezy J."/>
            <person name="Fraser-Liggett C.M."/>
            <person name="Johnson P.J."/>
        </authorList>
    </citation>
    <scope>NUCLEOTIDE SEQUENCE [LARGE SCALE GENOMIC DNA]</scope>
    <source>
        <strain evidence="3">G3</strain>
    </source>
</reference>
<keyword evidence="1" id="KW-0378">Hydrolase</keyword>
<reference evidence="3" key="1">
    <citation type="submission" date="2006-10" db="EMBL/GenBank/DDBJ databases">
        <authorList>
            <person name="Amadeo P."/>
            <person name="Zhao Q."/>
            <person name="Wortman J."/>
            <person name="Fraser-Liggett C."/>
            <person name="Carlton J."/>
        </authorList>
    </citation>
    <scope>NUCLEOTIDE SEQUENCE</scope>
    <source>
        <strain evidence="3">G3</strain>
    </source>
</reference>
<dbReference type="PANTHER" id="PTHR12320:SF1">
    <property type="entry name" value="PROTEIN PHOSPHATASE PTC7 HOMOLOG"/>
    <property type="match status" value="1"/>
</dbReference>
<dbReference type="PROSITE" id="PS51746">
    <property type="entry name" value="PPM_2"/>
    <property type="match status" value="1"/>
</dbReference>
<dbReference type="eggNOG" id="KOG1379">
    <property type="taxonomic scope" value="Eukaryota"/>
</dbReference>
<dbReference type="Proteomes" id="UP000001542">
    <property type="component" value="Unassembled WGS sequence"/>
</dbReference>
<organism evidence="3 4">
    <name type="scientific">Trichomonas vaginalis (strain ATCC PRA-98 / G3)</name>
    <dbReference type="NCBI Taxonomy" id="412133"/>
    <lineage>
        <taxon>Eukaryota</taxon>
        <taxon>Metamonada</taxon>
        <taxon>Parabasalia</taxon>
        <taxon>Trichomonadida</taxon>
        <taxon>Trichomonadidae</taxon>
        <taxon>Trichomonas</taxon>
    </lineage>
</organism>
<dbReference type="SMART" id="SM00331">
    <property type="entry name" value="PP2C_SIG"/>
    <property type="match status" value="1"/>
</dbReference>
<evidence type="ECO:0000256" key="1">
    <source>
        <dbReference type="RuleBase" id="RU366020"/>
    </source>
</evidence>
<proteinExistence type="inferred from homology"/>
<dbReference type="VEuPathDB" id="TrichDB:TVAGG3_0715070"/>
<protein>
    <recommendedName>
        <fullName evidence="1">Protein phosphatase</fullName>
        <ecNumber evidence="1">3.1.3.16</ecNumber>
    </recommendedName>
</protein>
<dbReference type="RefSeq" id="XP_001307607.1">
    <property type="nucleotide sequence ID" value="XM_001307606.1"/>
</dbReference>
<keyword evidence="1" id="KW-0464">Manganese</keyword>
<dbReference type="GO" id="GO:0004722">
    <property type="term" value="F:protein serine/threonine phosphatase activity"/>
    <property type="evidence" value="ECO:0000318"/>
    <property type="project" value="GO_Central"/>
</dbReference>
<dbReference type="STRING" id="5722.A2FKA0"/>
<gene>
    <name evidence="3" type="ORF">TVAG_335130</name>
</gene>
<accession>A2FKA0</accession>